<comment type="caution">
    <text evidence="2">The sequence shown here is derived from an EMBL/GenBank/DDBJ whole genome shotgun (WGS) entry which is preliminary data.</text>
</comment>
<name>A0A8S3IYB7_9BILA</name>
<accession>A0A8S3IYB7</accession>
<proteinExistence type="predicted"/>
<organism evidence="2 3">
    <name type="scientific">Rotaria magnacalcarata</name>
    <dbReference type="NCBI Taxonomy" id="392030"/>
    <lineage>
        <taxon>Eukaryota</taxon>
        <taxon>Metazoa</taxon>
        <taxon>Spiralia</taxon>
        <taxon>Gnathifera</taxon>
        <taxon>Rotifera</taxon>
        <taxon>Eurotatoria</taxon>
        <taxon>Bdelloidea</taxon>
        <taxon>Philodinida</taxon>
        <taxon>Philodinidae</taxon>
        <taxon>Rotaria</taxon>
    </lineage>
</organism>
<evidence type="ECO:0000313" key="2">
    <source>
        <dbReference type="EMBL" id="CAF5210151.1"/>
    </source>
</evidence>
<dbReference type="AlphaFoldDB" id="A0A8S3IYB7"/>
<dbReference type="Proteomes" id="UP000681967">
    <property type="component" value="Unassembled WGS sequence"/>
</dbReference>
<gene>
    <name evidence="1" type="ORF">BYL167_LOCUS69338</name>
    <name evidence="2" type="ORF">GIL414_LOCUS79510</name>
</gene>
<protein>
    <submittedName>
        <fullName evidence="2">Uncharacterized protein</fullName>
    </submittedName>
</protein>
<dbReference type="EMBL" id="CAJOBH010250071">
    <property type="protein sequence ID" value="CAF5136035.1"/>
    <property type="molecule type" value="Genomic_DNA"/>
</dbReference>
<evidence type="ECO:0000313" key="1">
    <source>
        <dbReference type="EMBL" id="CAF5136035.1"/>
    </source>
</evidence>
<dbReference type="EMBL" id="CAJOBJ010352482">
    <property type="protein sequence ID" value="CAF5210151.1"/>
    <property type="molecule type" value="Genomic_DNA"/>
</dbReference>
<feature type="non-terminal residue" evidence="2">
    <location>
        <position position="70"/>
    </location>
</feature>
<dbReference type="Proteomes" id="UP000681720">
    <property type="component" value="Unassembled WGS sequence"/>
</dbReference>
<sequence>MFQQRRQNQFPPITQQTKLKLLNDVTQQPYRIGMAQYYPPNNKKILRVETTIQNDDSDPEIPDPGGEIVE</sequence>
<evidence type="ECO:0000313" key="3">
    <source>
        <dbReference type="Proteomes" id="UP000681720"/>
    </source>
</evidence>
<reference evidence="2" key="1">
    <citation type="submission" date="2021-02" db="EMBL/GenBank/DDBJ databases">
        <authorList>
            <person name="Nowell W R."/>
        </authorList>
    </citation>
    <scope>NUCLEOTIDE SEQUENCE</scope>
</reference>